<evidence type="ECO:0000256" key="1">
    <source>
        <dbReference type="ARBA" id="ARBA00008276"/>
    </source>
</evidence>
<dbReference type="NCBIfam" id="TIGR01499">
    <property type="entry name" value="folC"/>
    <property type="match status" value="1"/>
</dbReference>
<dbReference type="Pfam" id="PF08245">
    <property type="entry name" value="Mur_ligase_M"/>
    <property type="match status" value="1"/>
</dbReference>
<comment type="similarity">
    <text evidence="1 10">Belongs to the folylpolyglutamate synthase family.</text>
</comment>
<dbReference type="GO" id="GO:0046872">
    <property type="term" value="F:metal ion binding"/>
    <property type="evidence" value="ECO:0007669"/>
    <property type="project" value="UniProtKB-KW"/>
</dbReference>
<evidence type="ECO:0000256" key="8">
    <source>
        <dbReference type="ARBA" id="ARBA00030592"/>
    </source>
</evidence>
<keyword evidence="5 10" id="KW-0547">Nucleotide-binding</keyword>
<evidence type="ECO:0000256" key="7">
    <source>
        <dbReference type="ARBA" id="ARBA00022842"/>
    </source>
</evidence>
<keyword evidence="4" id="KW-0479">Metal-binding</keyword>
<dbReference type="Gene3D" id="3.40.1190.10">
    <property type="entry name" value="Mur-like, catalytic domain"/>
    <property type="match status" value="1"/>
</dbReference>
<dbReference type="SUPFAM" id="SSF53244">
    <property type="entry name" value="MurD-like peptide ligases, peptide-binding domain"/>
    <property type="match status" value="1"/>
</dbReference>
<dbReference type="InterPro" id="IPR004101">
    <property type="entry name" value="Mur_ligase_C"/>
</dbReference>
<dbReference type="InterPro" id="IPR013221">
    <property type="entry name" value="Mur_ligase_cen"/>
</dbReference>
<name>A0A150KJD7_9BACI</name>
<proteinExistence type="inferred from homology"/>
<dbReference type="Gene3D" id="3.90.190.20">
    <property type="entry name" value="Mur ligase, C-terminal domain"/>
    <property type="match status" value="1"/>
</dbReference>
<dbReference type="PIRSF" id="PIRSF001563">
    <property type="entry name" value="Folylpolyglu_synth"/>
    <property type="match status" value="1"/>
</dbReference>
<feature type="domain" description="Mur ligase C-terminal" evidence="11">
    <location>
        <begin position="304"/>
        <end position="424"/>
    </location>
</feature>
<feature type="domain" description="Mur ligase central" evidence="12">
    <location>
        <begin position="51"/>
        <end position="276"/>
    </location>
</feature>
<keyword evidence="14" id="KW-1185">Reference proteome</keyword>
<evidence type="ECO:0000313" key="14">
    <source>
        <dbReference type="Proteomes" id="UP000075666"/>
    </source>
</evidence>
<keyword evidence="7" id="KW-0460">Magnesium</keyword>
<evidence type="ECO:0000256" key="2">
    <source>
        <dbReference type="ARBA" id="ARBA00013025"/>
    </source>
</evidence>
<dbReference type="PANTHER" id="PTHR11136">
    <property type="entry name" value="FOLYLPOLYGLUTAMATE SYNTHASE-RELATED"/>
    <property type="match status" value="1"/>
</dbReference>
<evidence type="ECO:0000256" key="4">
    <source>
        <dbReference type="ARBA" id="ARBA00022723"/>
    </source>
</evidence>
<evidence type="ECO:0000256" key="6">
    <source>
        <dbReference type="ARBA" id="ARBA00022840"/>
    </source>
</evidence>
<evidence type="ECO:0000256" key="3">
    <source>
        <dbReference type="ARBA" id="ARBA00022598"/>
    </source>
</evidence>
<dbReference type="InterPro" id="IPR001645">
    <property type="entry name" value="Folylpolyglutamate_synth"/>
</dbReference>
<evidence type="ECO:0000256" key="5">
    <source>
        <dbReference type="ARBA" id="ARBA00022741"/>
    </source>
</evidence>
<dbReference type="Proteomes" id="UP000075666">
    <property type="component" value="Unassembled WGS sequence"/>
</dbReference>
<dbReference type="PATRIC" id="fig|46224.3.peg.2292"/>
<organism evidence="13 14">
    <name type="scientific">Heyndrickxia sporothermodurans</name>
    <dbReference type="NCBI Taxonomy" id="46224"/>
    <lineage>
        <taxon>Bacteria</taxon>
        <taxon>Bacillati</taxon>
        <taxon>Bacillota</taxon>
        <taxon>Bacilli</taxon>
        <taxon>Bacillales</taxon>
        <taxon>Bacillaceae</taxon>
        <taxon>Heyndrickxia</taxon>
    </lineage>
</organism>
<protein>
    <recommendedName>
        <fullName evidence="2">tetrahydrofolate synthase</fullName>
        <ecNumber evidence="2">6.3.2.17</ecNumber>
    </recommendedName>
    <alternativeName>
        <fullName evidence="8">Tetrahydrofolylpolyglutamate synthase</fullName>
    </alternativeName>
</protein>
<dbReference type="OrthoDB" id="9809356at2"/>
<comment type="catalytic activity">
    <reaction evidence="9">
        <text>(6S)-5,6,7,8-tetrahydrofolyl-(gamma-L-Glu)(n) + L-glutamate + ATP = (6S)-5,6,7,8-tetrahydrofolyl-(gamma-L-Glu)(n+1) + ADP + phosphate + H(+)</text>
        <dbReference type="Rhea" id="RHEA:10580"/>
        <dbReference type="Rhea" id="RHEA-COMP:14738"/>
        <dbReference type="Rhea" id="RHEA-COMP:14740"/>
        <dbReference type="ChEBI" id="CHEBI:15378"/>
        <dbReference type="ChEBI" id="CHEBI:29985"/>
        <dbReference type="ChEBI" id="CHEBI:30616"/>
        <dbReference type="ChEBI" id="CHEBI:43474"/>
        <dbReference type="ChEBI" id="CHEBI:141005"/>
        <dbReference type="ChEBI" id="CHEBI:456216"/>
        <dbReference type="EC" id="6.3.2.17"/>
    </reaction>
</comment>
<dbReference type="PANTHER" id="PTHR11136:SF0">
    <property type="entry name" value="DIHYDROFOLATE SYNTHETASE-RELATED"/>
    <property type="match status" value="1"/>
</dbReference>
<dbReference type="GO" id="GO:0008841">
    <property type="term" value="F:dihydrofolate synthase activity"/>
    <property type="evidence" value="ECO:0007669"/>
    <property type="project" value="TreeGrafter"/>
</dbReference>
<dbReference type="GO" id="GO:0005524">
    <property type="term" value="F:ATP binding"/>
    <property type="evidence" value="ECO:0007669"/>
    <property type="project" value="UniProtKB-KW"/>
</dbReference>
<dbReference type="Pfam" id="PF02875">
    <property type="entry name" value="Mur_ligase_C"/>
    <property type="match status" value="1"/>
</dbReference>
<dbReference type="InterPro" id="IPR036615">
    <property type="entry name" value="Mur_ligase_C_dom_sf"/>
</dbReference>
<keyword evidence="3 10" id="KW-0436">Ligase</keyword>
<comment type="caution">
    <text evidence="13">The sequence shown here is derived from an EMBL/GenBank/DDBJ whole genome shotgun (WGS) entry which is preliminary data.</text>
</comment>
<dbReference type="RefSeq" id="WP_066236135.1">
    <property type="nucleotide sequence ID" value="NZ_LQYN01000170.1"/>
</dbReference>
<dbReference type="GO" id="GO:0005737">
    <property type="term" value="C:cytoplasm"/>
    <property type="evidence" value="ECO:0007669"/>
    <property type="project" value="TreeGrafter"/>
</dbReference>
<evidence type="ECO:0000256" key="9">
    <source>
        <dbReference type="ARBA" id="ARBA00047493"/>
    </source>
</evidence>
<dbReference type="SUPFAM" id="SSF53623">
    <property type="entry name" value="MurD-like peptide ligases, catalytic domain"/>
    <property type="match status" value="1"/>
</dbReference>
<reference evidence="13 14" key="1">
    <citation type="submission" date="2016-01" db="EMBL/GenBank/DDBJ databases">
        <title>Genome Sequences of Twelve Sporeforming Bacillus Species Isolated from Foods.</title>
        <authorList>
            <person name="Berendsen E.M."/>
            <person name="Wells-Bennik M.H."/>
            <person name="Krawcyk A.O."/>
            <person name="De Jong A."/>
            <person name="Holsappel S."/>
            <person name="Eijlander R.T."/>
            <person name="Kuipers O.P."/>
        </authorList>
    </citation>
    <scope>NUCLEOTIDE SEQUENCE [LARGE SCALE GENOMIC DNA]</scope>
    <source>
        <strain evidence="13 14">B4102</strain>
    </source>
</reference>
<accession>A0A150KJD7</accession>
<evidence type="ECO:0000256" key="10">
    <source>
        <dbReference type="PIRNR" id="PIRNR001563"/>
    </source>
</evidence>
<evidence type="ECO:0000259" key="11">
    <source>
        <dbReference type="Pfam" id="PF02875"/>
    </source>
</evidence>
<dbReference type="EC" id="6.3.2.17" evidence="2"/>
<dbReference type="EMBL" id="LQYN01000170">
    <property type="protein sequence ID" value="KYC84168.1"/>
    <property type="molecule type" value="Genomic_DNA"/>
</dbReference>
<gene>
    <name evidence="13" type="ORF">B4102_4244</name>
</gene>
<dbReference type="STRING" id="46224.B4102_4244"/>
<dbReference type="InterPro" id="IPR036565">
    <property type="entry name" value="Mur-like_cat_sf"/>
</dbReference>
<sequence length="438" mass="49954">MRNTNYLRALNYLSQFNTRTMNRTNGLHHQIMQELLDLFSIRPHDFKLVQITGSCGKGSTAHFISSILSKHSYNHGLFTGPHLNHYEERFICNGEMIEQDEFSAIVLEVEKKLSGYHYEQEVGHMHVMIVIALLFFQRKGIDLIIFENGVGGKADPSNIFDPIIAVLTEITLDHSHLLGSTIEEIIIDKSCIIKDSTKYVICGMNNVQARNYLLKIEAHDPAAFLFFNRDYVNLIKQADETGSTFHFKSEHLLLENIDLSLIGTHQVQNASNALAVIEAFIRLGYEFNEYMIHSALKSVHIPCRMEILEKNGVKFLFDGAHNILEMKTLKKNIDLLGLPISTVILSISSNKDIARMLQAIEIANATYIVTPHPFLERNISRREIEEAFQTFETNNYMYNLNLEDTIKSIYENTKGNTFILVTGSLYLVGYVKSILFPD</sequence>
<evidence type="ECO:0000259" key="12">
    <source>
        <dbReference type="Pfam" id="PF08245"/>
    </source>
</evidence>
<dbReference type="GO" id="GO:0004326">
    <property type="term" value="F:tetrahydrofolylpolyglutamate synthase activity"/>
    <property type="evidence" value="ECO:0007669"/>
    <property type="project" value="UniProtKB-EC"/>
</dbReference>
<evidence type="ECO:0000313" key="13">
    <source>
        <dbReference type="EMBL" id="KYC84168.1"/>
    </source>
</evidence>
<keyword evidence="6 10" id="KW-0067">ATP-binding</keyword>
<dbReference type="AlphaFoldDB" id="A0A150KJD7"/>